<evidence type="ECO:0000313" key="3">
    <source>
        <dbReference type="EMBL" id="PIC11612.1"/>
    </source>
</evidence>
<dbReference type="OrthoDB" id="5799001at2759"/>
<dbReference type="STRING" id="1611254.A0A2G5S9M2"/>
<protein>
    <submittedName>
        <fullName evidence="3">Uncharacterized protein</fullName>
    </submittedName>
</protein>
<evidence type="ECO:0000256" key="2">
    <source>
        <dbReference type="SAM" id="MobiDB-lite"/>
    </source>
</evidence>
<evidence type="ECO:0000256" key="1">
    <source>
        <dbReference type="SAM" id="Coils"/>
    </source>
</evidence>
<organism evidence="3 4">
    <name type="scientific">Caenorhabditis nigoni</name>
    <dbReference type="NCBI Taxonomy" id="1611254"/>
    <lineage>
        <taxon>Eukaryota</taxon>
        <taxon>Metazoa</taxon>
        <taxon>Ecdysozoa</taxon>
        <taxon>Nematoda</taxon>
        <taxon>Chromadorea</taxon>
        <taxon>Rhabditida</taxon>
        <taxon>Rhabditina</taxon>
        <taxon>Rhabditomorpha</taxon>
        <taxon>Rhabditoidea</taxon>
        <taxon>Rhabditidae</taxon>
        <taxon>Peloderinae</taxon>
        <taxon>Caenorhabditis</taxon>
    </lineage>
</organism>
<accession>A0A2G5S9M2</accession>
<reference evidence="4" key="1">
    <citation type="submission" date="2017-10" db="EMBL/GenBank/DDBJ databases">
        <title>Rapid genome shrinkage in a self-fertile nematode reveals novel sperm competition proteins.</title>
        <authorList>
            <person name="Yin D."/>
            <person name="Schwarz E.M."/>
            <person name="Thomas C.G."/>
            <person name="Felde R.L."/>
            <person name="Korf I.F."/>
            <person name="Cutter A.D."/>
            <person name="Schartner C.M."/>
            <person name="Ralston E.J."/>
            <person name="Meyer B.J."/>
            <person name="Haag E.S."/>
        </authorList>
    </citation>
    <scope>NUCLEOTIDE SEQUENCE [LARGE SCALE GENOMIC DNA]</scope>
    <source>
        <strain evidence="4">JU1422</strain>
    </source>
</reference>
<dbReference type="Proteomes" id="UP000230233">
    <property type="component" value="Unassembled WGS sequence"/>
</dbReference>
<name>A0A2G5S9M2_9PELO</name>
<dbReference type="AlphaFoldDB" id="A0A2G5S9M2"/>
<gene>
    <name evidence="3" type="ORF">B9Z55_028966</name>
</gene>
<evidence type="ECO:0000313" key="4">
    <source>
        <dbReference type="Proteomes" id="UP000230233"/>
    </source>
</evidence>
<keyword evidence="4" id="KW-1185">Reference proteome</keyword>
<dbReference type="SUPFAM" id="SSF58104">
    <property type="entry name" value="Methyl-accepting chemotaxis protein (MCP) signaling domain"/>
    <property type="match status" value="1"/>
</dbReference>
<dbReference type="EMBL" id="PDUG01000062">
    <property type="protein sequence ID" value="PIC11612.1"/>
    <property type="molecule type" value="Genomic_DNA"/>
</dbReference>
<comment type="caution">
    <text evidence="3">The sequence shown here is derived from an EMBL/GenBank/DDBJ whole genome shotgun (WGS) entry which is preliminary data.</text>
</comment>
<feature type="coiled-coil region" evidence="1">
    <location>
        <begin position="80"/>
        <end position="142"/>
    </location>
</feature>
<sequence>MSSTPRSSLKKRPGNPDDRRVSFATPLSSDQVVDPSVNKLVENTKNAKLNQPLTKKSKPADDLVDFISLANKQSEAVQKISELESKITKQSAMAKDLTSQLTNFIELIGNVSSSQTRVKSRLEEQSTKLASTEENIAGLVAKADSMCKTFEERKTARAEYSAGLTELQAAIGYVNCKSIENTTEPIGEYVKMLEIVSKIETLVDRF</sequence>
<keyword evidence="1" id="KW-0175">Coiled coil</keyword>
<proteinExistence type="predicted"/>
<feature type="region of interest" description="Disordered" evidence="2">
    <location>
        <begin position="1"/>
        <end position="29"/>
    </location>
</feature>